<gene>
    <name evidence="1" type="ORF">J2T04_001140</name>
</gene>
<protein>
    <recommendedName>
        <fullName evidence="3">Lipoprotein</fullName>
    </recommendedName>
</protein>
<dbReference type="EMBL" id="JAUSRL010000002">
    <property type="protein sequence ID" value="MDP9959261.1"/>
    <property type="molecule type" value="Genomic_DNA"/>
</dbReference>
<sequence>MNKFIALVFFTLLISCSDSSIMQPFDKSQKPAEVNIKGYSKPDIIQLRLNGSPISIDGNTSYTNKIETRLDFVLDEGETNRLGIYNNETGTEIAHYNITYDNVNDYKTLNFFNLPGIFLQASAVKPQINLGKVGFEFIFPNLGEYSGSSLTNVKGILKRENGAVLAEFADIGKKNFTEVKIYNFFSNTAPVYLELYKPDSNTPYTGSEIIKVKLKQDIGANLIILQEKMENGILTVKGEVDVADYL</sequence>
<comment type="caution">
    <text evidence="1">The sequence shown here is derived from an EMBL/GenBank/DDBJ whole genome shotgun (WGS) entry which is preliminary data.</text>
</comment>
<keyword evidence="2" id="KW-1185">Reference proteome</keyword>
<evidence type="ECO:0008006" key="3">
    <source>
        <dbReference type="Google" id="ProtNLM"/>
    </source>
</evidence>
<reference evidence="1 2" key="1">
    <citation type="submission" date="2023-07" db="EMBL/GenBank/DDBJ databases">
        <title>Sorghum-associated microbial communities from plants grown in Nebraska, USA.</title>
        <authorList>
            <person name="Schachtman D."/>
        </authorList>
    </citation>
    <scope>NUCLEOTIDE SEQUENCE [LARGE SCALE GENOMIC DNA]</scope>
    <source>
        <strain evidence="1 2">CC351</strain>
    </source>
</reference>
<dbReference type="PROSITE" id="PS51257">
    <property type="entry name" value="PROKAR_LIPOPROTEIN"/>
    <property type="match status" value="1"/>
</dbReference>
<dbReference type="Proteomes" id="UP001235513">
    <property type="component" value="Unassembled WGS sequence"/>
</dbReference>
<evidence type="ECO:0000313" key="1">
    <source>
        <dbReference type="EMBL" id="MDP9959261.1"/>
    </source>
</evidence>
<evidence type="ECO:0000313" key="2">
    <source>
        <dbReference type="Proteomes" id="UP001235513"/>
    </source>
</evidence>
<organism evidence="1 2">
    <name type="scientific">Chryseobacterium lathyri</name>
    <dbReference type="NCBI Taxonomy" id="395933"/>
    <lineage>
        <taxon>Bacteria</taxon>
        <taxon>Pseudomonadati</taxon>
        <taxon>Bacteroidota</taxon>
        <taxon>Flavobacteriia</taxon>
        <taxon>Flavobacteriales</taxon>
        <taxon>Weeksellaceae</taxon>
        <taxon>Chryseobacterium group</taxon>
        <taxon>Chryseobacterium</taxon>
    </lineage>
</organism>
<accession>A0ABT9SK96</accession>
<name>A0ABT9SK96_9FLAO</name>
<proteinExistence type="predicted"/>
<dbReference type="RefSeq" id="WP_306841929.1">
    <property type="nucleotide sequence ID" value="NZ_JAUSRL010000002.1"/>
</dbReference>